<dbReference type="EMBL" id="LLXL01003681">
    <property type="protein sequence ID" value="PKK58318.1"/>
    <property type="molecule type" value="Genomic_DNA"/>
</dbReference>
<evidence type="ECO:0000313" key="1">
    <source>
        <dbReference type="EMBL" id="PKK58318.1"/>
    </source>
</evidence>
<dbReference type="VEuPathDB" id="FungiDB:RhiirFUN_023104"/>
<dbReference type="VEuPathDB" id="FungiDB:RhiirA1_471923"/>
<evidence type="ECO:0000313" key="2">
    <source>
        <dbReference type="Proteomes" id="UP000233469"/>
    </source>
</evidence>
<organism evidence="1 2">
    <name type="scientific">Rhizophagus irregularis</name>
    <dbReference type="NCBI Taxonomy" id="588596"/>
    <lineage>
        <taxon>Eukaryota</taxon>
        <taxon>Fungi</taxon>
        <taxon>Fungi incertae sedis</taxon>
        <taxon>Mucoromycota</taxon>
        <taxon>Glomeromycotina</taxon>
        <taxon>Glomeromycetes</taxon>
        <taxon>Glomerales</taxon>
        <taxon>Glomeraceae</taxon>
        <taxon>Rhizophagus</taxon>
    </lineage>
</organism>
<dbReference type="Proteomes" id="UP000233469">
    <property type="component" value="Unassembled WGS sequence"/>
</dbReference>
<reference evidence="1 2" key="2">
    <citation type="submission" date="2017-10" db="EMBL/GenBank/DDBJ databases">
        <title>Extensive intraspecific genome diversity in a model arbuscular mycorrhizal fungus.</title>
        <authorList>
            <person name="Chen E.C.H."/>
            <person name="Morin E."/>
            <person name="Baudet D."/>
            <person name="Noel J."/>
            <person name="Ndikumana S."/>
            <person name="Charron P."/>
            <person name="St-Onge C."/>
            <person name="Giorgi J."/>
            <person name="Grigoriev I.V."/>
            <person name="Roux C."/>
            <person name="Martin F.M."/>
            <person name="Corradi N."/>
        </authorList>
    </citation>
    <scope>NUCLEOTIDE SEQUENCE [LARGE SCALE GENOMIC DNA]</scope>
    <source>
        <strain evidence="1 2">C2</strain>
    </source>
</reference>
<accession>A0A2N1M9L0</accession>
<comment type="caution">
    <text evidence="1">The sequence shown here is derived from an EMBL/GenBank/DDBJ whole genome shotgun (WGS) entry which is preliminary data.</text>
</comment>
<reference evidence="1 2" key="1">
    <citation type="submission" date="2016-04" db="EMBL/GenBank/DDBJ databases">
        <title>Genome analyses suggest a sexual origin of heterokaryosis in a supposedly ancient asexual fungus.</title>
        <authorList>
            <person name="Ropars J."/>
            <person name="Sedzielewska K."/>
            <person name="Noel J."/>
            <person name="Charron P."/>
            <person name="Farinelli L."/>
            <person name="Marton T."/>
            <person name="Kruger M."/>
            <person name="Pelin A."/>
            <person name="Brachmann A."/>
            <person name="Corradi N."/>
        </authorList>
    </citation>
    <scope>NUCLEOTIDE SEQUENCE [LARGE SCALE GENOMIC DNA]</scope>
    <source>
        <strain evidence="1 2">C2</strain>
    </source>
</reference>
<gene>
    <name evidence="1" type="ORF">RhiirC2_796514</name>
</gene>
<protein>
    <submittedName>
        <fullName evidence="1">Uncharacterized protein</fullName>
    </submittedName>
</protein>
<name>A0A2N1M9L0_9GLOM</name>
<sequence length="203" mass="22712">MSSVQLKDTNAHSDLVSFKDWKSDYDWIIHRKCATHGDSCEGGSLTTNAKKTLDSKLKSVMNSKSGLTSKDYIDIATGKNKAVTGAYYFFYSDVKNNERRVFIALVSLSKKPAPDHSLLKEYYEGNENRVLQALMYMLYQGTKSRKMIEDSATSPTISGYQQNNVQQQFIDTTIQPTSQVYSDNNNVYNAASNSVNGPISDNI</sequence>
<dbReference type="VEuPathDB" id="FungiDB:FUN_001729"/>
<proteinExistence type="predicted"/>
<dbReference type="AlphaFoldDB" id="A0A2N1M9L0"/>